<feature type="binding site" description="axial binding residue" evidence="15">
    <location>
        <position position="83"/>
    </location>
    <ligand>
        <name>heme c</name>
        <dbReference type="ChEBI" id="CHEBI:61717"/>
        <label>1</label>
    </ligand>
    <ligandPart>
        <name>Fe</name>
        <dbReference type="ChEBI" id="CHEBI:18248"/>
    </ligandPart>
</feature>
<dbReference type="Pfam" id="PF03892">
    <property type="entry name" value="NapB"/>
    <property type="match status" value="1"/>
</dbReference>
<feature type="binding site" description="axial binding residue" evidence="15">
    <location>
        <position position="65"/>
    </location>
    <ligand>
        <name>heme c</name>
        <dbReference type="ChEBI" id="CHEBI:61717"/>
        <label>1</label>
    </ligand>
    <ligandPart>
        <name>Fe</name>
        <dbReference type="ChEBI" id="CHEBI:18248"/>
    </ligandPart>
</feature>
<evidence type="ECO:0000256" key="10">
    <source>
        <dbReference type="ARBA" id="ARBA00022982"/>
    </source>
</evidence>
<dbReference type="RefSeq" id="WP_136853791.1">
    <property type="nucleotide sequence ID" value="NZ_SWCI01000008.1"/>
</dbReference>
<comment type="similarity">
    <text evidence="3 13">Belongs to the NapB family.</text>
</comment>
<protein>
    <recommendedName>
        <fullName evidence="4 13">Periplasmic nitrate reductase, electron transfer subunit</fullName>
    </recommendedName>
    <alternativeName>
        <fullName evidence="12 13">Diheme cytochrome c NapB</fullName>
    </alternativeName>
</protein>
<feature type="binding site" description="axial binding residue" evidence="15">
    <location>
        <position position="123"/>
    </location>
    <ligand>
        <name>heme c</name>
        <dbReference type="ChEBI" id="CHEBI:61717"/>
        <label>2</label>
    </ligand>
    <ligandPart>
        <name>Fe</name>
        <dbReference type="ChEBI" id="CHEBI:18248"/>
    </ligandPart>
</feature>
<comment type="subcellular location">
    <subcellularLocation>
        <location evidence="2 13">Periplasm</location>
    </subcellularLocation>
</comment>
<dbReference type="PANTHER" id="PTHR38604">
    <property type="entry name" value="PERIPLASMIC NITRATE REDUCTASE, ELECTRON TRANSFER SUBUNIT"/>
    <property type="match status" value="1"/>
</dbReference>
<evidence type="ECO:0000256" key="6">
    <source>
        <dbReference type="ARBA" id="ARBA00022617"/>
    </source>
</evidence>
<organism evidence="17 18">
    <name type="scientific">Ferrimonas sediminicola</name>
    <dbReference type="NCBI Taxonomy" id="2569538"/>
    <lineage>
        <taxon>Bacteria</taxon>
        <taxon>Pseudomonadati</taxon>
        <taxon>Pseudomonadota</taxon>
        <taxon>Gammaproteobacteria</taxon>
        <taxon>Alteromonadales</taxon>
        <taxon>Ferrimonadaceae</taxon>
        <taxon>Ferrimonas</taxon>
    </lineage>
</organism>
<gene>
    <name evidence="17" type="ORF">FCL40_13295</name>
</gene>
<comment type="PTM">
    <text evidence="14">Binds 2 heme C groups per subunit.</text>
</comment>
<dbReference type="FunFam" id="1.10.1130.10:FF:000001">
    <property type="entry name" value="Periplasmic nitrate reductase, electron transfer subunit"/>
    <property type="match status" value="1"/>
</dbReference>
<dbReference type="AlphaFoldDB" id="A0A4U1BBM3"/>
<keyword evidence="11 15" id="KW-0408">Iron</keyword>
<dbReference type="OrthoDB" id="13290at2"/>
<keyword evidence="10 13" id="KW-0249">Electron transport</keyword>
<feature type="signal peptide" evidence="16">
    <location>
        <begin position="1"/>
        <end position="19"/>
    </location>
</feature>
<comment type="caution">
    <text evidence="17">The sequence shown here is derived from an EMBL/GenBank/DDBJ whole genome shotgun (WGS) entry which is preliminary data.</text>
</comment>
<dbReference type="GO" id="GO:0009061">
    <property type="term" value="P:anaerobic respiration"/>
    <property type="evidence" value="ECO:0007669"/>
    <property type="project" value="InterPro"/>
</dbReference>
<evidence type="ECO:0000256" key="13">
    <source>
        <dbReference type="PIRNR" id="PIRNR006105"/>
    </source>
</evidence>
<evidence type="ECO:0000313" key="17">
    <source>
        <dbReference type="EMBL" id="TKB48320.1"/>
    </source>
</evidence>
<dbReference type="EMBL" id="SWCI01000008">
    <property type="protein sequence ID" value="TKB48320.1"/>
    <property type="molecule type" value="Genomic_DNA"/>
</dbReference>
<dbReference type="SUPFAM" id="SSF48695">
    <property type="entry name" value="Multiheme cytochromes"/>
    <property type="match status" value="1"/>
</dbReference>
<feature type="binding site" description="covalent" evidence="14">
    <location>
        <position position="79"/>
    </location>
    <ligand>
        <name>heme c</name>
        <dbReference type="ChEBI" id="CHEBI:61717"/>
        <label>1</label>
    </ligand>
</feature>
<proteinExistence type="inferred from homology"/>
<dbReference type="PIRSF" id="PIRSF006105">
    <property type="entry name" value="NapB"/>
    <property type="match status" value="1"/>
</dbReference>
<dbReference type="InterPro" id="IPR005591">
    <property type="entry name" value="NapB"/>
</dbReference>
<comment type="function">
    <text evidence="1">Electron transfer subunit of the periplasmic nitrate reductase complex NapAB. Receives electrons from the membrane-anchored tetraheme c-type NapC protein and transfers these to NapA subunit, thus allowing electron flow between membrane and periplasm. Essential for periplasmic nitrate reduction with nitrate as the terminal electron acceptor.</text>
</comment>
<keyword evidence="8 16" id="KW-0732">Signal</keyword>
<evidence type="ECO:0000256" key="11">
    <source>
        <dbReference type="ARBA" id="ARBA00023004"/>
    </source>
</evidence>
<dbReference type="GO" id="GO:0042597">
    <property type="term" value="C:periplasmic space"/>
    <property type="evidence" value="ECO:0007669"/>
    <property type="project" value="UniProtKB-SubCell"/>
</dbReference>
<evidence type="ECO:0000256" key="1">
    <source>
        <dbReference type="ARBA" id="ARBA00002599"/>
    </source>
</evidence>
<evidence type="ECO:0000256" key="2">
    <source>
        <dbReference type="ARBA" id="ARBA00004418"/>
    </source>
</evidence>
<comment type="subunit">
    <text evidence="13">Component of the periplasmic nitrate reductase NapAB complex composed of NapA and NapB.</text>
</comment>
<feature type="chain" id="PRO_5020889241" description="Periplasmic nitrate reductase, electron transfer subunit" evidence="16">
    <location>
        <begin position="20"/>
        <end position="148"/>
    </location>
</feature>
<evidence type="ECO:0000256" key="14">
    <source>
        <dbReference type="PIRSR" id="PIRSR006105-1"/>
    </source>
</evidence>
<sequence length="148" mass="16376">MKLRIALCGALLLPLAAFAAEETLFGMRADVPLAETSKAPGLKKVLKETDRKALNYVNQPPLVPHKVQGYQITQKTNRCLQCHDVDNYLTTGAPRISPTHFTDRDGIVLPHVAPRRYLCLQCHVTQADAKPPVDNSFQGLGQFAKDKE</sequence>
<evidence type="ECO:0000256" key="4">
    <source>
        <dbReference type="ARBA" id="ARBA00013773"/>
    </source>
</evidence>
<keyword evidence="5 13" id="KW-0813">Transport</keyword>
<evidence type="ECO:0000256" key="7">
    <source>
        <dbReference type="ARBA" id="ARBA00022723"/>
    </source>
</evidence>
<evidence type="ECO:0000313" key="18">
    <source>
        <dbReference type="Proteomes" id="UP000305674"/>
    </source>
</evidence>
<feature type="binding site" description="covalent" evidence="14">
    <location>
        <position position="119"/>
    </location>
    <ligand>
        <name>heme c</name>
        <dbReference type="ChEBI" id="CHEBI:61717"/>
        <label>2</label>
    </ligand>
</feature>
<dbReference type="Proteomes" id="UP000305674">
    <property type="component" value="Unassembled WGS sequence"/>
</dbReference>
<feature type="binding site" description="covalent" evidence="14">
    <location>
        <position position="82"/>
    </location>
    <ligand>
        <name>heme c</name>
        <dbReference type="ChEBI" id="CHEBI:61717"/>
        <label>1</label>
    </ligand>
</feature>
<dbReference type="GO" id="GO:0046872">
    <property type="term" value="F:metal ion binding"/>
    <property type="evidence" value="ECO:0007669"/>
    <property type="project" value="UniProtKB-KW"/>
</dbReference>
<name>A0A4U1BBM3_9GAMM</name>
<keyword evidence="6 14" id="KW-0349">Heme</keyword>
<dbReference type="InterPro" id="IPR036280">
    <property type="entry name" value="Multihaem_cyt_sf"/>
</dbReference>
<keyword evidence="7 15" id="KW-0479">Metal-binding</keyword>
<evidence type="ECO:0000256" key="12">
    <source>
        <dbReference type="ARBA" id="ARBA00031832"/>
    </source>
</evidence>
<evidence type="ECO:0000256" key="9">
    <source>
        <dbReference type="ARBA" id="ARBA00022764"/>
    </source>
</evidence>
<evidence type="ECO:0000256" key="5">
    <source>
        <dbReference type="ARBA" id="ARBA00022448"/>
    </source>
</evidence>
<feature type="binding site" description="covalent" evidence="14">
    <location>
        <position position="122"/>
    </location>
    <ligand>
        <name>heme c</name>
        <dbReference type="ChEBI" id="CHEBI:61717"/>
        <label>2</label>
    </ligand>
</feature>
<reference evidence="17 18" key="1">
    <citation type="submission" date="2019-04" db="EMBL/GenBank/DDBJ databases">
        <authorList>
            <person name="Hwang J.C."/>
        </authorList>
    </citation>
    <scope>NUCLEOTIDE SEQUENCE [LARGE SCALE GENOMIC DNA]</scope>
    <source>
        <strain evidence="17 18">IMCC35001</strain>
    </source>
</reference>
<keyword evidence="18" id="KW-1185">Reference proteome</keyword>
<dbReference type="Gene3D" id="1.10.1130.10">
    <property type="entry name" value="Flavocytochrome C3, Chain A"/>
    <property type="match status" value="1"/>
</dbReference>
<keyword evidence="9 13" id="KW-0574">Periplasm</keyword>
<evidence type="ECO:0000256" key="15">
    <source>
        <dbReference type="PIRSR" id="PIRSR006105-2"/>
    </source>
</evidence>
<feature type="binding site" description="axial binding residue" evidence="15">
    <location>
        <position position="100"/>
    </location>
    <ligand>
        <name>heme c</name>
        <dbReference type="ChEBI" id="CHEBI:61717"/>
        <label>2</label>
    </ligand>
    <ligandPart>
        <name>Fe</name>
        <dbReference type="ChEBI" id="CHEBI:18248"/>
    </ligandPart>
</feature>
<evidence type="ECO:0000256" key="8">
    <source>
        <dbReference type="ARBA" id="ARBA00022729"/>
    </source>
</evidence>
<evidence type="ECO:0000256" key="3">
    <source>
        <dbReference type="ARBA" id="ARBA00007368"/>
    </source>
</evidence>
<evidence type="ECO:0000256" key="16">
    <source>
        <dbReference type="SAM" id="SignalP"/>
    </source>
</evidence>
<accession>A0A4U1BBM3</accession>
<dbReference type="PANTHER" id="PTHR38604:SF1">
    <property type="entry name" value="PERIPLASMIC NITRATE REDUCTASE, ELECTRON TRANSFER SUBUNIT"/>
    <property type="match status" value="1"/>
</dbReference>